<accession>A0ABQ3RGJ0</accession>
<feature type="region of interest" description="Disordered" evidence="1">
    <location>
        <begin position="75"/>
        <end position="95"/>
    </location>
</feature>
<proteinExistence type="predicted"/>
<comment type="caution">
    <text evidence="2">The sequence shown here is derived from an EMBL/GenBank/DDBJ whole genome shotgun (WGS) entry which is preliminary data.</text>
</comment>
<keyword evidence="3" id="KW-1185">Reference proteome</keyword>
<name>A0ABQ3RGJ0_STRRR</name>
<evidence type="ECO:0000313" key="2">
    <source>
        <dbReference type="EMBL" id="GHI54971.1"/>
    </source>
</evidence>
<dbReference type="EMBL" id="BNEA01000015">
    <property type="protein sequence ID" value="GHI54971.1"/>
    <property type="molecule type" value="Genomic_DNA"/>
</dbReference>
<organism evidence="2 3">
    <name type="scientific">Streptomyces rubradiris</name>
    <name type="common">Streptomyces achromogenes subsp. rubradiris</name>
    <dbReference type="NCBI Taxonomy" id="285531"/>
    <lineage>
        <taxon>Bacteria</taxon>
        <taxon>Bacillati</taxon>
        <taxon>Actinomycetota</taxon>
        <taxon>Actinomycetes</taxon>
        <taxon>Kitasatosporales</taxon>
        <taxon>Streptomycetaceae</taxon>
        <taxon>Streptomyces</taxon>
    </lineage>
</organism>
<evidence type="ECO:0000256" key="1">
    <source>
        <dbReference type="SAM" id="MobiDB-lite"/>
    </source>
</evidence>
<evidence type="ECO:0000313" key="3">
    <source>
        <dbReference type="Proteomes" id="UP000646738"/>
    </source>
</evidence>
<dbReference type="Proteomes" id="UP000646738">
    <property type="component" value="Unassembled WGS sequence"/>
</dbReference>
<protein>
    <submittedName>
        <fullName evidence="2">Uncharacterized protein</fullName>
    </submittedName>
</protein>
<sequence length="95" mass="10420">MQGWDLKEAKEMGVGQCHDVAGRDSCAQVRFFGVAAFRQENEPDISFIVQAYRDEDTARAACGYRRPGRCRPGASVISGMPWPGSAPRSSKGRRA</sequence>
<reference evidence="3" key="1">
    <citation type="submission" date="2023-07" db="EMBL/GenBank/DDBJ databases">
        <title>Whole genome shotgun sequence of Streptomyces achromogenes subsp. rubradiris NBRC 14000.</title>
        <authorList>
            <person name="Komaki H."/>
            <person name="Tamura T."/>
        </authorList>
    </citation>
    <scope>NUCLEOTIDE SEQUENCE [LARGE SCALE GENOMIC DNA]</scope>
    <source>
        <strain evidence="3">NBRC 14000</strain>
    </source>
</reference>
<gene>
    <name evidence="2" type="ORF">Srubr_48170</name>
</gene>